<dbReference type="EMBL" id="JABCJJ010000008">
    <property type="protein sequence ID" value="NMR20025.1"/>
    <property type="molecule type" value="Genomic_DNA"/>
</dbReference>
<evidence type="ECO:0000313" key="2">
    <source>
        <dbReference type="Proteomes" id="UP000562124"/>
    </source>
</evidence>
<organism evidence="1 2">
    <name type="scientific">Cellulomonas fimi</name>
    <dbReference type="NCBI Taxonomy" id="1708"/>
    <lineage>
        <taxon>Bacteria</taxon>
        <taxon>Bacillati</taxon>
        <taxon>Actinomycetota</taxon>
        <taxon>Actinomycetes</taxon>
        <taxon>Micrococcales</taxon>
        <taxon>Cellulomonadaceae</taxon>
        <taxon>Cellulomonas</taxon>
    </lineage>
</organism>
<comment type="caution">
    <text evidence="1">The sequence shown here is derived from an EMBL/GenBank/DDBJ whole genome shotgun (WGS) entry which is preliminary data.</text>
</comment>
<keyword evidence="2" id="KW-1185">Reference proteome</keyword>
<reference evidence="1 2" key="1">
    <citation type="submission" date="2020-04" db="EMBL/GenBank/DDBJ databases">
        <title>Sequencing and Assembly of C. fimi.</title>
        <authorList>
            <person name="Ramsey A.R."/>
        </authorList>
    </citation>
    <scope>NUCLEOTIDE SEQUENCE [LARGE SCALE GENOMIC DNA]</scope>
    <source>
        <strain evidence="1 2">SB</strain>
    </source>
</reference>
<sequence length="121" mass="12335">MRGESGGSVVAHWSDPGWAGSVRSEEARRAAVLLAAADDAVAQALALLRAADDVTWASQAAVRYRVVLADAAAGVRLARGRLSSAAAAVAAHGEAVRQVREAQRCDVTCQLAGVASRAGLS</sequence>
<proteinExistence type="predicted"/>
<dbReference type="Proteomes" id="UP000562124">
    <property type="component" value="Unassembled WGS sequence"/>
</dbReference>
<evidence type="ECO:0000313" key="1">
    <source>
        <dbReference type="EMBL" id="NMR20025.1"/>
    </source>
</evidence>
<dbReference type="RefSeq" id="WP_169324402.1">
    <property type="nucleotide sequence ID" value="NZ_JABCJJ010000008.1"/>
</dbReference>
<gene>
    <name evidence="1" type="ORF">HIR71_07275</name>
</gene>
<name>A0A7Y0QH85_CELFI</name>
<dbReference type="AlphaFoldDB" id="A0A7Y0QH85"/>
<accession>A0A7Y0QH85</accession>
<protein>
    <submittedName>
        <fullName evidence="1">Uncharacterized protein</fullName>
    </submittedName>
</protein>